<accession>A0ABQ8WCY1</accession>
<evidence type="ECO:0000313" key="2">
    <source>
        <dbReference type="Proteomes" id="UP001220256"/>
    </source>
</evidence>
<dbReference type="EMBL" id="JAPVEB010000005">
    <property type="protein sequence ID" value="KAJ5264266.1"/>
    <property type="molecule type" value="Genomic_DNA"/>
</dbReference>
<sequence length="93" mass="10381">MPRMPMIDIAGMSSTRKTFIVGFVFMNEEVTDAYIEVLQFSSHYFNGLDELSLFISVGLRSLESLGFRGLLRTRSLERAGLTASAGCIRVKVK</sequence>
<dbReference type="Proteomes" id="UP001220256">
    <property type="component" value="Unassembled WGS sequence"/>
</dbReference>
<protein>
    <submittedName>
        <fullName evidence="1">Uncharacterized protein</fullName>
    </submittedName>
</protein>
<evidence type="ECO:0000313" key="1">
    <source>
        <dbReference type="EMBL" id="KAJ5264266.1"/>
    </source>
</evidence>
<comment type="caution">
    <text evidence="1">The sequence shown here is derived from an EMBL/GenBank/DDBJ whole genome shotgun (WGS) entry which is preliminary data.</text>
</comment>
<keyword evidence="2" id="KW-1185">Reference proteome</keyword>
<proteinExistence type="predicted"/>
<organism evidence="1 2">
    <name type="scientific">Penicillium chrysogenum</name>
    <name type="common">Penicillium notatum</name>
    <dbReference type="NCBI Taxonomy" id="5076"/>
    <lineage>
        <taxon>Eukaryota</taxon>
        <taxon>Fungi</taxon>
        <taxon>Dikarya</taxon>
        <taxon>Ascomycota</taxon>
        <taxon>Pezizomycotina</taxon>
        <taxon>Eurotiomycetes</taxon>
        <taxon>Eurotiomycetidae</taxon>
        <taxon>Eurotiales</taxon>
        <taxon>Aspergillaceae</taxon>
        <taxon>Penicillium</taxon>
        <taxon>Penicillium chrysogenum species complex</taxon>
    </lineage>
</organism>
<gene>
    <name evidence="1" type="ORF">N7505_008187</name>
</gene>
<reference evidence="1 2" key="1">
    <citation type="journal article" date="2023" name="IMA Fungus">
        <title>Comparative genomic study of the Penicillium genus elucidates a diverse pangenome and 15 lateral gene transfer events.</title>
        <authorList>
            <person name="Petersen C."/>
            <person name="Sorensen T."/>
            <person name="Nielsen M.R."/>
            <person name="Sondergaard T.E."/>
            <person name="Sorensen J.L."/>
            <person name="Fitzpatrick D.A."/>
            <person name="Frisvad J.C."/>
            <person name="Nielsen K.L."/>
        </authorList>
    </citation>
    <scope>NUCLEOTIDE SEQUENCE [LARGE SCALE GENOMIC DNA]</scope>
    <source>
        <strain evidence="1 2">IBT 3361</strain>
    </source>
</reference>
<name>A0ABQ8WCY1_PENCH</name>